<dbReference type="Proteomes" id="UP001255856">
    <property type="component" value="Unassembled WGS sequence"/>
</dbReference>
<dbReference type="AlphaFoldDB" id="A0AAD9IIH5"/>
<dbReference type="EMBL" id="JASFZW010000008">
    <property type="protein sequence ID" value="KAK2076852.1"/>
    <property type="molecule type" value="Genomic_DNA"/>
</dbReference>
<comment type="caution">
    <text evidence="1">The sequence shown here is derived from an EMBL/GenBank/DDBJ whole genome shotgun (WGS) entry which is preliminary data.</text>
</comment>
<reference evidence="1" key="1">
    <citation type="submission" date="2021-01" db="EMBL/GenBank/DDBJ databases">
        <authorList>
            <person name="Eckstrom K.M.E."/>
        </authorList>
    </citation>
    <scope>NUCLEOTIDE SEQUENCE</scope>
    <source>
        <strain evidence="1">UVCC 0001</strain>
    </source>
</reference>
<evidence type="ECO:0000313" key="2">
    <source>
        <dbReference type="Proteomes" id="UP001255856"/>
    </source>
</evidence>
<protein>
    <submittedName>
        <fullName evidence="1">Uncharacterized protein</fullName>
    </submittedName>
</protein>
<gene>
    <name evidence="1" type="ORF">QBZ16_005079</name>
</gene>
<keyword evidence="2" id="KW-1185">Reference proteome</keyword>
<organism evidence="1 2">
    <name type="scientific">Prototheca wickerhamii</name>
    <dbReference type="NCBI Taxonomy" id="3111"/>
    <lineage>
        <taxon>Eukaryota</taxon>
        <taxon>Viridiplantae</taxon>
        <taxon>Chlorophyta</taxon>
        <taxon>core chlorophytes</taxon>
        <taxon>Trebouxiophyceae</taxon>
        <taxon>Chlorellales</taxon>
        <taxon>Chlorellaceae</taxon>
        <taxon>Prototheca</taxon>
    </lineage>
</organism>
<proteinExistence type="predicted"/>
<accession>A0AAD9IIH5</accession>
<name>A0AAD9IIH5_PROWI</name>
<evidence type="ECO:0000313" key="1">
    <source>
        <dbReference type="EMBL" id="KAK2076852.1"/>
    </source>
</evidence>
<sequence length="268" mass="27720">MAGAQQRLSPRAPETLSQQVQAEFLIQQLHSGEEGAPWEQAAAFLGRAAAQLRRQETRGAGRDKAPRRVAEKICEQLRHAAANRSSAGAAGVPRPAVLGALAGALASYAEAVAGNGPGACSTRSLSSAAPPMLDAMAGFVTRQLRTPEACLQAAADDLEGGVQLARALGRLNHRSVAVAPLLSALCRAVCLRGPGADVGTLCALLEAHLLQGLQPSPTALYALAPVLAPALEGSDDGDRERLLVMLALFPDAPARRLEALVIKGVRSS</sequence>